<dbReference type="InterPro" id="IPR040048">
    <property type="entry name" value="ZNF277"/>
</dbReference>
<sequence>MASFSSNDKEEFHSDDDYTSESDREEEEEGEEPQGEAWEDWEDEKDFEEELADEETICLFCPSVSPSAQDALVHLSKEHNFDFEQLKKEKKLGFYSWIKMINFIRQSMRDNVCCMCGSQHKDVQELRSHLTSENHHGVPDNAPFYQENRWLIPVYEEDPLLRMMDDDDDFGESEQFVTEEEIDIEKLTAHEELLNECR</sequence>
<comment type="caution">
    <text evidence="6">The sequence shown here is derived from an EMBL/GenBank/DDBJ whole genome shotgun (WGS) entry which is preliminary data.</text>
</comment>
<evidence type="ECO:0000313" key="6">
    <source>
        <dbReference type="EMBL" id="PRP82123.1"/>
    </source>
</evidence>
<dbReference type="EMBL" id="MDYQ01000110">
    <property type="protein sequence ID" value="PRP82123.1"/>
    <property type="molecule type" value="Genomic_DNA"/>
</dbReference>
<feature type="region of interest" description="Disordered" evidence="4">
    <location>
        <begin position="1"/>
        <end position="47"/>
    </location>
</feature>
<dbReference type="OrthoDB" id="7848332at2759"/>
<evidence type="ECO:0000259" key="5">
    <source>
        <dbReference type="Pfam" id="PF12756"/>
    </source>
</evidence>
<evidence type="ECO:0000256" key="1">
    <source>
        <dbReference type="ARBA" id="ARBA00022723"/>
    </source>
</evidence>
<dbReference type="AlphaFoldDB" id="A0A2P6NDT0"/>
<keyword evidence="7" id="KW-1185">Reference proteome</keyword>
<feature type="compositionally biased region" description="Basic and acidic residues" evidence="4">
    <location>
        <begin position="7"/>
        <end position="16"/>
    </location>
</feature>
<dbReference type="Proteomes" id="UP000241769">
    <property type="component" value="Unassembled WGS sequence"/>
</dbReference>
<dbReference type="PANTHER" id="PTHR13267">
    <property type="entry name" value="ZINC FINGER PROTEIN 277"/>
    <property type="match status" value="1"/>
</dbReference>
<dbReference type="GO" id="GO:0008270">
    <property type="term" value="F:zinc ion binding"/>
    <property type="evidence" value="ECO:0007669"/>
    <property type="project" value="UniProtKB-KW"/>
</dbReference>
<keyword evidence="1" id="KW-0479">Metal-binding</keyword>
<dbReference type="SUPFAM" id="SSF57667">
    <property type="entry name" value="beta-beta-alpha zinc fingers"/>
    <property type="match status" value="1"/>
</dbReference>
<evidence type="ECO:0000256" key="4">
    <source>
        <dbReference type="SAM" id="MobiDB-lite"/>
    </source>
</evidence>
<dbReference type="InterPro" id="IPR041661">
    <property type="entry name" value="ZN622/Rei1/Reh1_Znf-C2H2"/>
</dbReference>
<accession>A0A2P6NDT0</accession>
<proteinExistence type="predicted"/>
<name>A0A2P6NDT0_9EUKA</name>
<feature type="domain" description="ZN622/Rei1/Reh1 zinc finger C2H2-type" evidence="5">
    <location>
        <begin position="58"/>
        <end position="140"/>
    </location>
</feature>
<reference evidence="6 7" key="1">
    <citation type="journal article" date="2018" name="Genome Biol. Evol.">
        <title>Multiple Roots of Fruiting Body Formation in Amoebozoa.</title>
        <authorList>
            <person name="Hillmann F."/>
            <person name="Forbes G."/>
            <person name="Novohradska S."/>
            <person name="Ferling I."/>
            <person name="Riege K."/>
            <person name="Groth M."/>
            <person name="Westermann M."/>
            <person name="Marz M."/>
            <person name="Spaller T."/>
            <person name="Winckler T."/>
            <person name="Schaap P."/>
            <person name="Glockner G."/>
        </authorList>
    </citation>
    <scope>NUCLEOTIDE SEQUENCE [LARGE SCALE GENOMIC DNA]</scope>
    <source>
        <strain evidence="6 7">Jena</strain>
    </source>
</reference>
<evidence type="ECO:0000256" key="3">
    <source>
        <dbReference type="ARBA" id="ARBA00022833"/>
    </source>
</evidence>
<dbReference type="InParanoid" id="A0A2P6NDT0"/>
<dbReference type="PANTHER" id="PTHR13267:SF3">
    <property type="entry name" value="ZINC FINGER PROTEIN 277"/>
    <property type="match status" value="1"/>
</dbReference>
<organism evidence="6 7">
    <name type="scientific">Planoprotostelium fungivorum</name>
    <dbReference type="NCBI Taxonomy" id="1890364"/>
    <lineage>
        <taxon>Eukaryota</taxon>
        <taxon>Amoebozoa</taxon>
        <taxon>Evosea</taxon>
        <taxon>Variosea</taxon>
        <taxon>Cavosteliida</taxon>
        <taxon>Cavosteliaceae</taxon>
        <taxon>Planoprotostelium</taxon>
    </lineage>
</organism>
<dbReference type="Pfam" id="PF12756">
    <property type="entry name" value="zf-C2H2_2"/>
    <property type="match status" value="1"/>
</dbReference>
<keyword evidence="3" id="KW-0862">Zinc</keyword>
<feature type="compositionally biased region" description="Acidic residues" evidence="4">
    <location>
        <begin position="17"/>
        <end position="47"/>
    </location>
</feature>
<evidence type="ECO:0000313" key="7">
    <source>
        <dbReference type="Proteomes" id="UP000241769"/>
    </source>
</evidence>
<dbReference type="InterPro" id="IPR036236">
    <property type="entry name" value="Znf_C2H2_sf"/>
</dbReference>
<evidence type="ECO:0000256" key="2">
    <source>
        <dbReference type="ARBA" id="ARBA00022771"/>
    </source>
</evidence>
<keyword evidence="2" id="KW-0863">Zinc-finger</keyword>
<gene>
    <name evidence="6" type="ORF">PROFUN_10331</name>
</gene>
<protein>
    <recommendedName>
        <fullName evidence="5">ZN622/Rei1/Reh1 zinc finger C2H2-type domain-containing protein</fullName>
    </recommendedName>
</protein>